<dbReference type="RefSeq" id="WP_100917529.1">
    <property type="nucleotide sequence ID" value="NZ_CP020370.1"/>
</dbReference>
<dbReference type="PANTHER" id="PTHR11986">
    <property type="entry name" value="AMINOTRANSFERASE CLASS III"/>
    <property type="match status" value="1"/>
</dbReference>
<dbReference type="GO" id="GO:0008483">
    <property type="term" value="F:transaminase activity"/>
    <property type="evidence" value="ECO:0007669"/>
    <property type="project" value="UniProtKB-KW"/>
</dbReference>
<comment type="cofactor">
    <cofactor evidence="1">
        <name>pyridoxal 5'-phosphate</name>
        <dbReference type="ChEBI" id="CHEBI:597326"/>
    </cofactor>
</comment>
<comment type="similarity">
    <text evidence="5">Belongs to the class-III pyridoxal-phosphate-dependent aminotransferase family.</text>
</comment>
<evidence type="ECO:0000256" key="3">
    <source>
        <dbReference type="ARBA" id="ARBA00022679"/>
    </source>
</evidence>
<accession>A0A2K8U3U4</accession>
<dbReference type="AlphaFoldDB" id="A0A2K8U3U4"/>
<reference evidence="6 7" key="1">
    <citation type="submission" date="2017-03" db="EMBL/GenBank/DDBJ databases">
        <title>Complete genome sequence of Candidatus 'Thiodictyon syntrophicum' sp. nov. strain Cad16T, a photolithoautotroph purple sulfur bacterium isolated from an alpine meromictic lake.</title>
        <authorList>
            <person name="Luedin S.M."/>
            <person name="Pothier J.F."/>
            <person name="Danza F."/>
            <person name="Storelli N."/>
            <person name="Wittwer M."/>
            <person name="Tonolla M."/>
        </authorList>
    </citation>
    <scope>NUCLEOTIDE SEQUENCE [LARGE SCALE GENOMIC DNA]</scope>
    <source>
        <strain evidence="6 7">Cad16T</strain>
    </source>
</reference>
<protein>
    <recommendedName>
        <fullName evidence="8">Aspartate aminotransferase family protein</fullName>
    </recommendedName>
</protein>
<dbReference type="InterPro" id="IPR015424">
    <property type="entry name" value="PyrdxlP-dep_Trfase"/>
</dbReference>
<evidence type="ECO:0000256" key="5">
    <source>
        <dbReference type="RuleBase" id="RU003560"/>
    </source>
</evidence>
<dbReference type="KEGG" id="tsy:THSYN_01215"/>
<gene>
    <name evidence="6" type="ORF">THSYN_01215</name>
</gene>
<keyword evidence="4 5" id="KW-0663">Pyridoxal phosphate</keyword>
<evidence type="ECO:0008006" key="8">
    <source>
        <dbReference type="Google" id="ProtNLM"/>
    </source>
</evidence>
<sequence>MSTPRKTVTFAANAILRNVDDTQVIDLFAANGTLLLGHCHPAVVKALIEQSEKVWNTARLDTDTRVLATRLVEEMIPARFKVSGFYSTGMEAAEFALRAVRVLTGRKDFVGFAKSMHGKSIATAFLAWDSVYGHAIPGVTRLPFPTKDVAADVLAAIEPVLARGTTAAVFLEALQGSGGGATVDAGFCRDLTALCRTHGTLLVLDEILTGFHRTGPLFFYERFPLEPDIILAGKCMGSGFPVSAVLMRRNLEVTPGMLPYSTYAENALAAAAVVGTLQEMARLPVREMAQAIEAQISRHLAASAPAAFQVTLFGALCIIDCGNGTLAERIADACYDHGVLISQAGPILRLLPPVTIEAAVLEQALTVLDGAIGACLA</sequence>
<dbReference type="InterPro" id="IPR005814">
    <property type="entry name" value="Aminotrans_3"/>
</dbReference>
<dbReference type="InterPro" id="IPR050103">
    <property type="entry name" value="Class-III_PLP-dep_AT"/>
</dbReference>
<dbReference type="InterPro" id="IPR015422">
    <property type="entry name" value="PyrdxlP-dep_Trfase_small"/>
</dbReference>
<dbReference type="SUPFAM" id="SSF53383">
    <property type="entry name" value="PLP-dependent transferases"/>
    <property type="match status" value="1"/>
</dbReference>
<evidence type="ECO:0000313" key="6">
    <source>
        <dbReference type="EMBL" id="AUB79711.1"/>
    </source>
</evidence>
<dbReference type="GO" id="GO:0042802">
    <property type="term" value="F:identical protein binding"/>
    <property type="evidence" value="ECO:0007669"/>
    <property type="project" value="TreeGrafter"/>
</dbReference>
<keyword evidence="7" id="KW-1185">Reference proteome</keyword>
<keyword evidence="2" id="KW-0032">Aminotransferase</keyword>
<evidence type="ECO:0000256" key="4">
    <source>
        <dbReference type="ARBA" id="ARBA00022898"/>
    </source>
</evidence>
<dbReference type="PIRSF" id="PIRSF000521">
    <property type="entry name" value="Transaminase_4ab_Lys_Orn"/>
    <property type="match status" value="1"/>
</dbReference>
<evidence type="ECO:0000256" key="2">
    <source>
        <dbReference type="ARBA" id="ARBA00022576"/>
    </source>
</evidence>
<name>A0A2K8U3U4_9GAMM</name>
<dbReference type="InterPro" id="IPR049704">
    <property type="entry name" value="Aminotrans_3_PPA_site"/>
</dbReference>
<evidence type="ECO:0000313" key="7">
    <source>
        <dbReference type="Proteomes" id="UP000232638"/>
    </source>
</evidence>
<dbReference type="InterPro" id="IPR015421">
    <property type="entry name" value="PyrdxlP-dep_Trfase_major"/>
</dbReference>
<dbReference type="EMBL" id="CP020370">
    <property type="protein sequence ID" value="AUB79711.1"/>
    <property type="molecule type" value="Genomic_DNA"/>
</dbReference>
<dbReference type="Pfam" id="PF00202">
    <property type="entry name" value="Aminotran_3"/>
    <property type="match status" value="1"/>
</dbReference>
<evidence type="ECO:0000256" key="1">
    <source>
        <dbReference type="ARBA" id="ARBA00001933"/>
    </source>
</evidence>
<organism evidence="6 7">
    <name type="scientific">Candidatus Thiodictyon syntrophicum</name>
    <dbReference type="NCBI Taxonomy" id="1166950"/>
    <lineage>
        <taxon>Bacteria</taxon>
        <taxon>Pseudomonadati</taxon>
        <taxon>Pseudomonadota</taxon>
        <taxon>Gammaproteobacteria</taxon>
        <taxon>Chromatiales</taxon>
        <taxon>Chromatiaceae</taxon>
        <taxon>Thiodictyon</taxon>
    </lineage>
</organism>
<dbReference type="Gene3D" id="3.40.640.10">
    <property type="entry name" value="Type I PLP-dependent aspartate aminotransferase-like (Major domain)"/>
    <property type="match status" value="1"/>
</dbReference>
<keyword evidence="3" id="KW-0808">Transferase</keyword>
<dbReference type="PROSITE" id="PS00600">
    <property type="entry name" value="AA_TRANSFER_CLASS_3"/>
    <property type="match status" value="1"/>
</dbReference>
<proteinExistence type="inferred from homology"/>
<dbReference type="Proteomes" id="UP000232638">
    <property type="component" value="Chromosome"/>
</dbReference>
<dbReference type="PANTHER" id="PTHR11986:SF79">
    <property type="entry name" value="ACETYLORNITHINE AMINOTRANSFERASE, MITOCHONDRIAL"/>
    <property type="match status" value="1"/>
</dbReference>
<dbReference type="OrthoDB" id="9770449at2"/>
<dbReference type="GO" id="GO:0030170">
    <property type="term" value="F:pyridoxal phosphate binding"/>
    <property type="evidence" value="ECO:0007669"/>
    <property type="project" value="InterPro"/>
</dbReference>
<dbReference type="Gene3D" id="3.90.1150.10">
    <property type="entry name" value="Aspartate Aminotransferase, domain 1"/>
    <property type="match status" value="1"/>
</dbReference>